<accession>N1QA08</accession>
<name>N1QA08_PSEFD</name>
<gene>
    <name evidence="2" type="ORF">MYCFIDRAFT_192078</name>
</gene>
<dbReference type="STRING" id="383855.N1QA08"/>
<dbReference type="InterPro" id="IPR018849">
    <property type="entry name" value="Urb2/Npa2_C"/>
</dbReference>
<feature type="domain" description="Nucleolar 27S pre-rRNA processing Urb2/Npa2 C-terminal" evidence="1">
    <location>
        <begin position="1099"/>
        <end position="1303"/>
    </location>
</feature>
<reference evidence="2 3" key="1">
    <citation type="journal article" date="2012" name="PLoS Pathog.">
        <title>Diverse lifestyles and strategies of plant pathogenesis encoded in the genomes of eighteen Dothideomycetes fungi.</title>
        <authorList>
            <person name="Ohm R.A."/>
            <person name="Feau N."/>
            <person name="Henrissat B."/>
            <person name="Schoch C.L."/>
            <person name="Horwitz B.A."/>
            <person name="Barry K.W."/>
            <person name="Condon B.J."/>
            <person name="Copeland A.C."/>
            <person name="Dhillon B."/>
            <person name="Glaser F."/>
            <person name="Hesse C.N."/>
            <person name="Kosti I."/>
            <person name="LaButti K."/>
            <person name="Lindquist E.A."/>
            <person name="Lucas S."/>
            <person name="Salamov A.A."/>
            <person name="Bradshaw R.E."/>
            <person name="Ciuffetti L."/>
            <person name="Hamelin R.C."/>
            <person name="Kema G.H.J."/>
            <person name="Lawrence C."/>
            <person name="Scott J.A."/>
            <person name="Spatafora J.W."/>
            <person name="Turgeon B.G."/>
            <person name="de Wit P.J.G.M."/>
            <person name="Zhong S."/>
            <person name="Goodwin S.B."/>
            <person name="Grigoriev I.V."/>
        </authorList>
    </citation>
    <scope>NUCLEOTIDE SEQUENCE [LARGE SCALE GENOMIC DNA]</scope>
    <source>
        <strain evidence="2 3">CIRAD86</strain>
    </source>
</reference>
<dbReference type="eggNOG" id="ENOG502QTEB">
    <property type="taxonomic scope" value="Eukaryota"/>
</dbReference>
<dbReference type="KEGG" id="pfj:MYCFIDRAFT_192078"/>
<keyword evidence="3" id="KW-1185">Reference proteome</keyword>
<dbReference type="VEuPathDB" id="FungiDB:MYCFIDRAFT_192078"/>
<dbReference type="HOGENOM" id="CLU_005258_0_0_1"/>
<dbReference type="Proteomes" id="UP000016932">
    <property type="component" value="Unassembled WGS sequence"/>
</dbReference>
<organism evidence="2 3">
    <name type="scientific">Pseudocercospora fijiensis (strain CIRAD86)</name>
    <name type="common">Black leaf streak disease fungus</name>
    <name type="synonym">Mycosphaerella fijiensis</name>
    <dbReference type="NCBI Taxonomy" id="383855"/>
    <lineage>
        <taxon>Eukaryota</taxon>
        <taxon>Fungi</taxon>
        <taxon>Dikarya</taxon>
        <taxon>Ascomycota</taxon>
        <taxon>Pezizomycotina</taxon>
        <taxon>Dothideomycetes</taxon>
        <taxon>Dothideomycetidae</taxon>
        <taxon>Mycosphaerellales</taxon>
        <taxon>Mycosphaerellaceae</taxon>
        <taxon>Pseudocercospora</taxon>
    </lineage>
</organism>
<dbReference type="EMBL" id="KB446555">
    <property type="protein sequence ID" value="EME87728.1"/>
    <property type="molecule type" value="Genomic_DNA"/>
</dbReference>
<evidence type="ECO:0000259" key="1">
    <source>
        <dbReference type="Pfam" id="PF10441"/>
    </source>
</evidence>
<proteinExistence type="predicted"/>
<sequence length="1304" mass="144723">MGAPTPTTSDATSLDRLKALHGIDNLPSQLDEARKLCNHSSRAEMILRWLVGKLKTSSDARQKKTSWGLLASCIRMLSAQRLSALLGSGSFMEIVKTATTEPKLSIDTICAITDLWRLLFERGQASGGAPTLSLLSTKSVTAAAIWGNWMGHLRQHCEEDATFANMIIARSLLHLGVQIWSLRKRQPSDHELFNSHCLLPGLLLLRLLSAGVDDIVASRKRKHCGNHSDPENSSIHALQTNIARHAILPARATFFDKDQKKPHRSRRKDVADNSVDLDDTLNSIGQALVRGPSNKAIETVPLLFDLALRAVPTPTPRHRIQERPWLENVFLTLRSLLENGSEGDRHRVTADMVRLIRARGVSLSPKSVSQLASECLDKPVVDGSEPEQRSAWELLSQLIALDSSVFANRPLAERISTSVPSVRTSVDTDFYRSSICLPVMRAFAQRRDLNTFMELWHERLKHPAHSDDAWSLWAGLVPPFADLLCDSRTADQILADIDQYSQGLSTATLFESEALNDLRADAIILDGILRGLRNDDLLDRAWQRMDVLLQKLLAVTSIQEGASPGFYVSLWQLLASLFESWFPSMAHAIGDSAKIAEAGSGILSSEPFKLAVHQCKMLSVSTKPAQHLVACVCARLGHYREHGELFKVCRKSAAALCMQPASSLCALAKYPDVFMLLDHESVVSVLDTASKTSGESLSLMSLLPPGLLGMFVDSKISSMRTMTEKKAKSKRTSDSGFGTQQVFLDLLFSIPLETLTARQRGDVLDALSRFPPETSGHISRLEKRFAAILTLLRYPSEGSELLTDPSMVWSLGHFFAVSDTASWESQSEQIAAFNAMSLLCKIVEAIINLWLKSKAQNREKLLEISSRARQALMTCLKHSHPNITLMLAGSVIGTLETADNTFLQDFAHRDPQVSQILTQMTHGTLAQDGARLVLEVLLKIPHSIIGDSPLGSSPGFVADILRKTLEDETISSSTLQFAVDARAAQFSCRYEEVDGIDLLHAIENVLKRDLSGQDHFAVLQAFETRLQSESSSFRSSIIDEFLKDGPSFSAQALELQRCAITALSKEDFEPARELAAVDILHHVLRQASSGATRHERQLSLQTLKHILKEKRFMVNQFGVEQTISTLHSRSIEDTAFVSMLWLDICQILAVLLTQFLGRLQGRYHLLVTLFQQLITTLFSSADSTSRQSTALSRLLQTFCNPPHIPRKRNANNLIDESRKAKAYAGQFVQYTLHHYCSQILTNPPSDDAVREALVPGIWAMIEAIETNNFENGIKNLSAAMNNSERAVLRSVYEEWQRRGKWEGT</sequence>
<evidence type="ECO:0000313" key="2">
    <source>
        <dbReference type="EMBL" id="EME87728.1"/>
    </source>
</evidence>
<evidence type="ECO:0000313" key="3">
    <source>
        <dbReference type="Proteomes" id="UP000016932"/>
    </source>
</evidence>
<dbReference type="GeneID" id="19335256"/>
<dbReference type="Pfam" id="PF10441">
    <property type="entry name" value="Urb2"/>
    <property type="match status" value="1"/>
</dbReference>
<dbReference type="RefSeq" id="XP_007921063.1">
    <property type="nucleotide sequence ID" value="XM_007922872.1"/>
</dbReference>
<protein>
    <recommendedName>
        <fullName evidence="1">Nucleolar 27S pre-rRNA processing Urb2/Npa2 C-terminal domain-containing protein</fullName>
    </recommendedName>
</protein>
<dbReference type="OrthoDB" id="160374at2759"/>